<keyword evidence="4" id="KW-1185">Reference proteome</keyword>
<organism evidence="3 4">
    <name type="scientific">Magallana gigas</name>
    <name type="common">Pacific oyster</name>
    <name type="synonym">Crassostrea gigas</name>
    <dbReference type="NCBI Taxonomy" id="29159"/>
    <lineage>
        <taxon>Eukaryota</taxon>
        <taxon>Metazoa</taxon>
        <taxon>Spiralia</taxon>
        <taxon>Lophotrochozoa</taxon>
        <taxon>Mollusca</taxon>
        <taxon>Bivalvia</taxon>
        <taxon>Autobranchia</taxon>
        <taxon>Pteriomorphia</taxon>
        <taxon>Ostreida</taxon>
        <taxon>Ostreoidea</taxon>
        <taxon>Ostreidae</taxon>
        <taxon>Magallana</taxon>
    </lineage>
</organism>
<keyword evidence="2" id="KW-0732">Signal</keyword>
<feature type="transmembrane region" description="Helical" evidence="1">
    <location>
        <begin position="100"/>
        <end position="121"/>
    </location>
</feature>
<dbReference type="AlphaFoldDB" id="A0A8W8NIL1"/>
<sequence>MRTLTFTTVQLFFMLTDAELNWTTTEEAKTNFSDYISTNEAATSHFSDYESTDETDSHRLTTETATSHFSNYESTVDTNKRLKTIPATRDFTNHTPTKDAIVGILFTILIVSMVVLFAWNFQNHRHSRMQNSLSQQPKNCLATVDNIIQDNVITRSESDRKQNDDAYSITQIPVYENQKRISMETENIYVEKDEGQYDHLHSIRPKLTESQEEERYGTASDVDCFYSTAGQIRKASSVVDDEYNSVVLGIYDEHGCRSEEDTNYDNTYPRARNNWLY</sequence>
<keyword evidence="1" id="KW-1133">Transmembrane helix</keyword>
<evidence type="ECO:0000256" key="2">
    <source>
        <dbReference type="SAM" id="SignalP"/>
    </source>
</evidence>
<keyword evidence="1" id="KW-0812">Transmembrane</keyword>
<dbReference type="Proteomes" id="UP000005408">
    <property type="component" value="Unassembled WGS sequence"/>
</dbReference>
<evidence type="ECO:0000313" key="3">
    <source>
        <dbReference type="EnsemblMetazoa" id="G6367.1:cds"/>
    </source>
</evidence>
<proteinExistence type="predicted"/>
<keyword evidence="1" id="KW-0472">Membrane</keyword>
<feature type="signal peptide" evidence="2">
    <location>
        <begin position="1"/>
        <end position="18"/>
    </location>
</feature>
<reference evidence="3" key="1">
    <citation type="submission" date="2022-08" db="UniProtKB">
        <authorList>
            <consortium name="EnsemblMetazoa"/>
        </authorList>
    </citation>
    <scope>IDENTIFICATION</scope>
    <source>
        <strain evidence="3">05x7-T-G4-1.051#20</strain>
    </source>
</reference>
<accession>A0A8W8NIL1</accession>
<evidence type="ECO:0000313" key="4">
    <source>
        <dbReference type="Proteomes" id="UP000005408"/>
    </source>
</evidence>
<feature type="chain" id="PRO_5036497079" evidence="2">
    <location>
        <begin position="19"/>
        <end position="277"/>
    </location>
</feature>
<evidence type="ECO:0000256" key="1">
    <source>
        <dbReference type="SAM" id="Phobius"/>
    </source>
</evidence>
<dbReference type="EnsemblMetazoa" id="G6367.1">
    <property type="protein sequence ID" value="G6367.1:cds"/>
    <property type="gene ID" value="G6367"/>
</dbReference>
<name>A0A8W8NIL1_MAGGI</name>
<protein>
    <submittedName>
        <fullName evidence="3">Uncharacterized protein</fullName>
    </submittedName>
</protein>